<dbReference type="AlphaFoldDB" id="A0A502KL81"/>
<dbReference type="Proteomes" id="UP000315303">
    <property type="component" value="Unassembled WGS sequence"/>
</dbReference>
<dbReference type="RefSeq" id="WP_140605746.1">
    <property type="nucleotide sequence ID" value="NZ_SAWY01000041.1"/>
</dbReference>
<protein>
    <submittedName>
        <fullName evidence="1">Uncharacterized protein</fullName>
    </submittedName>
</protein>
<gene>
    <name evidence="1" type="ORF">EPA86_17895</name>
</gene>
<organism evidence="1 2">
    <name type="scientific">Litorilituus lipolyticus</name>
    <dbReference type="NCBI Taxonomy" id="2491017"/>
    <lineage>
        <taxon>Bacteria</taxon>
        <taxon>Pseudomonadati</taxon>
        <taxon>Pseudomonadota</taxon>
        <taxon>Gammaproteobacteria</taxon>
        <taxon>Alteromonadales</taxon>
        <taxon>Colwelliaceae</taxon>
        <taxon>Litorilituus</taxon>
    </lineage>
</organism>
<name>A0A502KL81_9GAMM</name>
<dbReference type="OrthoDB" id="9180239at2"/>
<dbReference type="EMBL" id="SAWY01000041">
    <property type="protein sequence ID" value="TPH12216.1"/>
    <property type="molecule type" value="Genomic_DNA"/>
</dbReference>
<comment type="caution">
    <text evidence="1">The sequence shown here is derived from an EMBL/GenBank/DDBJ whole genome shotgun (WGS) entry which is preliminary data.</text>
</comment>
<evidence type="ECO:0000313" key="1">
    <source>
        <dbReference type="EMBL" id="TPH12216.1"/>
    </source>
</evidence>
<accession>A0A502KL81</accession>
<evidence type="ECO:0000313" key="2">
    <source>
        <dbReference type="Proteomes" id="UP000315303"/>
    </source>
</evidence>
<proteinExistence type="predicted"/>
<keyword evidence="2" id="KW-1185">Reference proteome</keyword>
<sequence>MEQKNVPQDNSATYQGQKKLVYAVDETGHYTGVQSTGWEVESFATQMAVDDLQQQTDEALLQAQLGEVSPLAYHMLRLRFDIVSLAQTTGFFQWQIKRHLTPKVFNKLSLKKLAVYSDVMKLTVDELRSLPKQNTTPE</sequence>
<reference evidence="1 2" key="1">
    <citation type="submission" date="2019-01" db="EMBL/GenBank/DDBJ databases">
        <title>Litorilituus lipolytica sp. nov., isolated from intertidal sand of the Yellow Sea in China.</title>
        <authorList>
            <person name="Liu A."/>
        </authorList>
    </citation>
    <scope>NUCLEOTIDE SEQUENCE [LARGE SCALE GENOMIC DNA]</scope>
    <source>
        <strain evidence="1 2">RZ04</strain>
    </source>
</reference>